<protein>
    <recommendedName>
        <fullName evidence="3">Outer membrane protein beta-barrel domain-containing protein</fullName>
    </recommendedName>
</protein>
<keyword evidence="1 2" id="KW-0732">Signal</keyword>
<proteinExistence type="predicted"/>
<dbReference type="Proteomes" id="UP000294829">
    <property type="component" value="Unassembled WGS sequence"/>
</dbReference>
<evidence type="ECO:0000256" key="2">
    <source>
        <dbReference type="SAM" id="SignalP"/>
    </source>
</evidence>
<feature type="chain" id="PRO_5020725070" description="Outer membrane protein beta-barrel domain-containing protein" evidence="2">
    <location>
        <begin position="30"/>
        <end position="202"/>
    </location>
</feature>
<reference evidence="4 5" key="1">
    <citation type="submission" date="2019-03" db="EMBL/GenBank/DDBJ databases">
        <title>Sapientia aquatica gen. nov., sp. nov., isolated from a crater lake.</title>
        <authorList>
            <person name="Felfoldi T."/>
            <person name="Szabo A."/>
            <person name="Toth E."/>
            <person name="Schumann P."/>
            <person name="Keki Z."/>
            <person name="Marialigeti K."/>
            <person name="Mathe I."/>
        </authorList>
    </citation>
    <scope>NUCLEOTIDE SEQUENCE [LARGE SCALE GENOMIC DNA]</scope>
    <source>
        <strain evidence="4 5">SA-152</strain>
    </source>
</reference>
<name>A0A4R5VUN2_9BURK</name>
<evidence type="ECO:0000313" key="4">
    <source>
        <dbReference type="EMBL" id="TDK62792.1"/>
    </source>
</evidence>
<evidence type="ECO:0000259" key="3">
    <source>
        <dbReference type="Pfam" id="PF13505"/>
    </source>
</evidence>
<dbReference type="OrthoDB" id="5874203at2"/>
<evidence type="ECO:0000256" key="1">
    <source>
        <dbReference type="ARBA" id="ARBA00022729"/>
    </source>
</evidence>
<evidence type="ECO:0000313" key="5">
    <source>
        <dbReference type="Proteomes" id="UP000294829"/>
    </source>
</evidence>
<dbReference type="AlphaFoldDB" id="A0A4R5VUN2"/>
<gene>
    <name evidence="4" type="ORF">E2I14_15935</name>
</gene>
<organism evidence="4 5">
    <name type="scientific">Sapientia aquatica</name>
    <dbReference type="NCBI Taxonomy" id="1549640"/>
    <lineage>
        <taxon>Bacteria</taxon>
        <taxon>Pseudomonadati</taxon>
        <taxon>Pseudomonadota</taxon>
        <taxon>Betaproteobacteria</taxon>
        <taxon>Burkholderiales</taxon>
        <taxon>Oxalobacteraceae</taxon>
        <taxon>Sapientia</taxon>
    </lineage>
</organism>
<comment type="caution">
    <text evidence="4">The sequence shown here is derived from an EMBL/GenBank/DDBJ whole genome shotgun (WGS) entry which is preliminary data.</text>
</comment>
<feature type="domain" description="Outer membrane protein beta-barrel" evidence="3">
    <location>
        <begin position="17"/>
        <end position="173"/>
    </location>
</feature>
<sequence length="202" mass="21633">MRKNMTRKLTMLTLSAFTLLAGLATSSMAQTVTNPVSLVGGFGYGRGGDTIVVGTYTDGSVTNIKAGNGLDLFLGGAYRLNEKLAVQVDAGYQSSTGSAVNGELTFKRLPVEVLGYFYLDKSWRVGLGARFDEHVKLSGTGVASAVQHNFNSAVGGMAEIEYLISPEVGIKFRGIKEKFKPNGYDVTFNGNQAAILVSLYYF</sequence>
<dbReference type="EMBL" id="SMYL01000010">
    <property type="protein sequence ID" value="TDK62792.1"/>
    <property type="molecule type" value="Genomic_DNA"/>
</dbReference>
<feature type="signal peptide" evidence="2">
    <location>
        <begin position="1"/>
        <end position="29"/>
    </location>
</feature>
<dbReference type="Pfam" id="PF13505">
    <property type="entry name" value="OMP_b-brl"/>
    <property type="match status" value="1"/>
</dbReference>
<keyword evidence="5" id="KW-1185">Reference proteome</keyword>
<dbReference type="InterPro" id="IPR027385">
    <property type="entry name" value="Beta-barrel_OMP"/>
</dbReference>
<accession>A0A4R5VUN2</accession>